<dbReference type="PANTHER" id="PTHR47074:SF61">
    <property type="entry name" value="RNASE H TYPE-1 DOMAIN-CONTAINING PROTEIN"/>
    <property type="match status" value="1"/>
</dbReference>
<accession>A0A6A2ZHE8</accession>
<dbReference type="GO" id="GO:0004523">
    <property type="term" value="F:RNA-DNA hybrid ribonuclease activity"/>
    <property type="evidence" value="ECO:0007669"/>
    <property type="project" value="InterPro"/>
</dbReference>
<dbReference type="InterPro" id="IPR002156">
    <property type="entry name" value="RNaseH_domain"/>
</dbReference>
<keyword evidence="3" id="KW-1185">Reference proteome</keyword>
<dbReference type="GO" id="GO:0003676">
    <property type="term" value="F:nucleic acid binding"/>
    <property type="evidence" value="ECO:0007669"/>
    <property type="project" value="InterPro"/>
</dbReference>
<dbReference type="InterPro" id="IPR044730">
    <property type="entry name" value="RNase_H-like_dom_plant"/>
</dbReference>
<sequence>MWLWFRLASAVVGHFPDFREWLLVMFAQLSQTGIPRLFVLLWTLWGARNHHFHQGTVTYDVEIQGFVIQEIFVSCTPRDVVTFPVVRLWKPPPQGEIKVNFDGSFLLELGRGGVRHIIVEGDSRSTISCVRSPLEDYSYDRSIISSIKAHAQSFGSCVFQHVGRSGNAVADAFARERLASGSNKD</sequence>
<reference evidence="2" key="1">
    <citation type="submission" date="2019-09" db="EMBL/GenBank/DDBJ databases">
        <title>Draft genome information of white flower Hibiscus syriacus.</title>
        <authorList>
            <person name="Kim Y.-M."/>
        </authorList>
    </citation>
    <scope>NUCLEOTIDE SEQUENCE [LARGE SCALE GENOMIC DNA]</scope>
    <source>
        <strain evidence="2">YM2019G1</strain>
    </source>
</reference>
<dbReference type="Gene3D" id="3.30.420.10">
    <property type="entry name" value="Ribonuclease H-like superfamily/Ribonuclease H"/>
    <property type="match status" value="1"/>
</dbReference>
<evidence type="ECO:0000313" key="3">
    <source>
        <dbReference type="Proteomes" id="UP000436088"/>
    </source>
</evidence>
<organism evidence="2 3">
    <name type="scientific">Hibiscus syriacus</name>
    <name type="common">Rose of Sharon</name>
    <dbReference type="NCBI Taxonomy" id="106335"/>
    <lineage>
        <taxon>Eukaryota</taxon>
        <taxon>Viridiplantae</taxon>
        <taxon>Streptophyta</taxon>
        <taxon>Embryophyta</taxon>
        <taxon>Tracheophyta</taxon>
        <taxon>Spermatophyta</taxon>
        <taxon>Magnoliopsida</taxon>
        <taxon>eudicotyledons</taxon>
        <taxon>Gunneridae</taxon>
        <taxon>Pentapetalae</taxon>
        <taxon>rosids</taxon>
        <taxon>malvids</taxon>
        <taxon>Malvales</taxon>
        <taxon>Malvaceae</taxon>
        <taxon>Malvoideae</taxon>
        <taxon>Hibiscus</taxon>
    </lineage>
</organism>
<dbReference type="AlphaFoldDB" id="A0A6A2ZHE8"/>
<evidence type="ECO:0000259" key="1">
    <source>
        <dbReference type="Pfam" id="PF13456"/>
    </source>
</evidence>
<dbReference type="EMBL" id="VEPZ02001152">
    <property type="protein sequence ID" value="KAE8690385.1"/>
    <property type="molecule type" value="Genomic_DNA"/>
</dbReference>
<dbReference type="CDD" id="cd06222">
    <property type="entry name" value="RNase_H_like"/>
    <property type="match status" value="1"/>
</dbReference>
<dbReference type="Pfam" id="PF13456">
    <property type="entry name" value="RVT_3"/>
    <property type="match status" value="1"/>
</dbReference>
<dbReference type="PANTHER" id="PTHR47074">
    <property type="entry name" value="BNAC02G40300D PROTEIN"/>
    <property type="match status" value="1"/>
</dbReference>
<feature type="domain" description="RNase H type-1" evidence="1">
    <location>
        <begin position="113"/>
        <end position="176"/>
    </location>
</feature>
<dbReference type="InterPro" id="IPR052929">
    <property type="entry name" value="RNase_H-like_EbsB-rel"/>
</dbReference>
<name>A0A6A2ZHE8_HIBSY</name>
<dbReference type="SUPFAM" id="SSF53098">
    <property type="entry name" value="Ribonuclease H-like"/>
    <property type="match status" value="1"/>
</dbReference>
<comment type="caution">
    <text evidence="2">The sequence shown here is derived from an EMBL/GenBank/DDBJ whole genome shotgun (WGS) entry which is preliminary data.</text>
</comment>
<proteinExistence type="predicted"/>
<dbReference type="Proteomes" id="UP000436088">
    <property type="component" value="Unassembled WGS sequence"/>
</dbReference>
<dbReference type="InterPro" id="IPR036397">
    <property type="entry name" value="RNaseH_sf"/>
</dbReference>
<gene>
    <name evidence="2" type="ORF">F3Y22_tig00110895pilonHSYRG00217</name>
</gene>
<evidence type="ECO:0000313" key="2">
    <source>
        <dbReference type="EMBL" id="KAE8690385.1"/>
    </source>
</evidence>
<dbReference type="InterPro" id="IPR012337">
    <property type="entry name" value="RNaseH-like_sf"/>
</dbReference>
<protein>
    <recommendedName>
        <fullName evidence="1">RNase H type-1 domain-containing protein</fullName>
    </recommendedName>
</protein>